<feature type="transmembrane region" description="Helical" evidence="8">
    <location>
        <begin position="59"/>
        <end position="83"/>
    </location>
</feature>
<dbReference type="AlphaFoldDB" id="Q025G2"/>
<dbReference type="PANTHER" id="PTHR42929:SF1">
    <property type="entry name" value="INNER MEMBRANE ABC TRANSPORTER PERMEASE PROTEIN YDCU-RELATED"/>
    <property type="match status" value="1"/>
</dbReference>
<evidence type="ECO:0000256" key="8">
    <source>
        <dbReference type="RuleBase" id="RU363032"/>
    </source>
</evidence>
<dbReference type="Gene3D" id="1.10.3720.10">
    <property type="entry name" value="MetI-like"/>
    <property type="match status" value="1"/>
</dbReference>
<protein>
    <submittedName>
        <fullName evidence="10">Binding-protein-dependent transport systems inner membrane component</fullName>
    </submittedName>
</protein>
<keyword evidence="4" id="KW-1003">Cell membrane</keyword>
<keyword evidence="7 8" id="KW-0472">Membrane</keyword>
<organism evidence="10">
    <name type="scientific">Solibacter usitatus (strain Ellin6076)</name>
    <dbReference type="NCBI Taxonomy" id="234267"/>
    <lineage>
        <taxon>Bacteria</taxon>
        <taxon>Pseudomonadati</taxon>
        <taxon>Acidobacteriota</taxon>
        <taxon>Terriglobia</taxon>
        <taxon>Bryobacterales</taxon>
        <taxon>Solibacteraceae</taxon>
        <taxon>Candidatus Solibacter</taxon>
    </lineage>
</organism>
<proteinExistence type="inferred from homology"/>
<dbReference type="GO" id="GO:0055085">
    <property type="term" value="P:transmembrane transport"/>
    <property type="evidence" value="ECO:0007669"/>
    <property type="project" value="InterPro"/>
</dbReference>
<keyword evidence="3 8" id="KW-0813">Transport</keyword>
<dbReference type="EMBL" id="CP000473">
    <property type="protein sequence ID" value="ABJ83357.1"/>
    <property type="molecule type" value="Genomic_DNA"/>
</dbReference>
<comment type="subcellular location">
    <subcellularLocation>
        <location evidence="1 8">Cell membrane</location>
        <topology evidence="1 8">Multi-pass membrane protein</topology>
    </subcellularLocation>
</comment>
<evidence type="ECO:0000256" key="6">
    <source>
        <dbReference type="ARBA" id="ARBA00022989"/>
    </source>
</evidence>
<evidence type="ECO:0000256" key="1">
    <source>
        <dbReference type="ARBA" id="ARBA00004651"/>
    </source>
</evidence>
<dbReference type="InterPro" id="IPR000515">
    <property type="entry name" value="MetI-like"/>
</dbReference>
<dbReference type="FunCoup" id="Q025G2">
    <property type="interactions" value="68"/>
</dbReference>
<dbReference type="InterPro" id="IPR035906">
    <property type="entry name" value="MetI-like_sf"/>
</dbReference>
<dbReference type="SUPFAM" id="SSF161098">
    <property type="entry name" value="MetI-like"/>
    <property type="match status" value="1"/>
</dbReference>
<dbReference type="KEGG" id="sus:Acid_2368"/>
<feature type="domain" description="ABC transmembrane type-1" evidence="9">
    <location>
        <begin position="61"/>
        <end position="268"/>
    </location>
</feature>
<feature type="transmembrane region" description="Helical" evidence="8">
    <location>
        <begin position="95"/>
        <end position="116"/>
    </location>
</feature>
<evidence type="ECO:0000256" key="5">
    <source>
        <dbReference type="ARBA" id="ARBA00022692"/>
    </source>
</evidence>
<dbReference type="HOGENOM" id="CLU_016047_18_3_0"/>
<dbReference type="GO" id="GO:0005886">
    <property type="term" value="C:plasma membrane"/>
    <property type="evidence" value="ECO:0007669"/>
    <property type="project" value="UniProtKB-SubCell"/>
</dbReference>
<gene>
    <name evidence="10" type="ordered locus">Acid_2368</name>
</gene>
<dbReference type="OrthoDB" id="57323at2"/>
<evidence type="ECO:0000259" key="9">
    <source>
        <dbReference type="PROSITE" id="PS50928"/>
    </source>
</evidence>
<evidence type="ECO:0000313" key="10">
    <source>
        <dbReference type="EMBL" id="ABJ83357.1"/>
    </source>
</evidence>
<feature type="transmembrane region" description="Helical" evidence="8">
    <location>
        <begin position="147"/>
        <end position="168"/>
    </location>
</feature>
<dbReference type="Pfam" id="PF00528">
    <property type="entry name" value="BPD_transp_1"/>
    <property type="match status" value="1"/>
</dbReference>
<dbReference type="CDD" id="cd06261">
    <property type="entry name" value="TM_PBP2"/>
    <property type="match status" value="1"/>
</dbReference>
<evidence type="ECO:0000256" key="2">
    <source>
        <dbReference type="ARBA" id="ARBA00007069"/>
    </source>
</evidence>
<dbReference type="InParanoid" id="Q025G2"/>
<evidence type="ECO:0000256" key="3">
    <source>
        <dbReference type="ARBA" id="ARBA00022448"/>
    </source>
</evidence>
<evidence type="ECO:0000256" key="7">
    <source>
        <dbReference type="ARBA" id="ARBA00023136"/>
    </source>
</evidence>
<feature type="transmembrane region" description="Helical" evidence="8">
    <location>
        <begin position="247"/>
        <end position="267"/>
    </location>
</feature>
<dbReference type="eggNOG" id="COG1176">
    <property type="taxonomic scope" value="Bacteria"/>
</dbReference>
<sequence length="275" mass="30455" precursor="true">MKLRSWFLLPTWIWMWLLFAAPFAIVLAYSALSRGEIGGIEPPWTLESYTRLADPLYLTILWRSFVMAAAATALCLVFAFPAALFISRATSRRNLYLQLVMLPFWTSFLVRTYAWLFLLRDTGLVNTILQALGLIHAPLPLLYNDGAVLLGLVYGYLPFMVLPVYATLERLDPSLVEAAADLGARPLTTVFRVIVPLSKPGIVAGSILVFIPCLGAYLTPDLLGGGRTVMVGNLVQNQFTTARDWPFGSAISIALMAIVTLLLVIFLRRESESLV</sequence>
<evidence type="ECO:0000256" key="4">
    <source>
        <dbReference type="ARBA" id="ARBA00022475"/>
    </source>
</evidence>
<dbReference type="PROSITE" id="PS50928">
    <property type="entry name" value="ABC_TM1"/>
    <property type="match status" value="1"/>
</dbReference>
<keyword evidence="6 8" id="KW-1133">Transmembrane helix</keyword>
<comment type="similarity">
    <text evidence="2">Belongs to the binding-protein-dependent transport system permease family. CysTW subfamily.</text>
</comment>
<keyword evidence="5 8" id="KW-0812">Transmembrane</keyword>
<accession>Q025G2</accession>
<dbReference type="STRING" id="234267.Acid_2368"/>
<reference evidence="10" key="1">
    <citation type="submission" date="2006-10" db="EMBL/GenBank/DDBJ databases">
        <title>Complete sequence of Solibacter usitatus Ellin6076.</title>
        <authorList>
            <consortium name="US DOE Joint Genome Institute"/>
            <person name="Copeland A."/>
            <person name="Lucas S."/>
            <person name="Lapidus A."/>
            <person name="Barry K."/>
            <person name="Detter J.C."/>
            <person name="Glavina del Rio T."/>
            <person name="Hammon N."/>
            <person name="Israni S."/>
            <person name="Dalin E."/>
            <person name="Tice H."/>
            <person name="Pitluck S."/>
            <person name="Thompson L.S."/>
            <person name="Brettin T."/>
            <person name="Bruce D."/>
            <person name="Han C."/>
            <person name="Tapia R."/>
            <person name="Gilna P."/>
            <person name="Schmutz J."/>
            <person name="Larimer F."/>
            <person name="Land M."/>
            <person name="Hauser L."/>
            <person name="Kyrpides N."/>
            <person name="Mikhailova N."/>
            <person name="Janssen P.H."/>
            <person name="Kuske C.R."/>
            <person name="Richardson P."/>
        </authorList>
    </citation>
    <scope>NUCLEOTIDE SEQUENCE</scope>
    <source>
        <strain evidence="10">Ellin6076</strain>
    </source>
</reference>
<dbReference type="PANTHER" id="PTHR42929">
    <property type="entry name" value="INNER MEMBRANE ABC TRANSPORTER PERMEASE PROTEIN YDCU-RELATED-RELATED"/>
    <property type="match status" value="1"/>
</dbReference>
<name>Q025G2_SOLUE</name>